<dbReference type="Proteomes" id="UP000821866">
    <property type="component" value="Chromosome 1"/>
</dbReference>
<gene>
    <name evidence="2" type="ORF">HPB51_013811</name>
</gene>
<keyword evidence="3" id="KW-1185">Reference proteome</keyword>
<feature type="compositionally biased region" description="Basic residues" evidence="1">
    <location>
        <begin position="34"/>
        <end position="59"/>
    </location>
</feature>
<proteinExistence type="predicted"/>
<evidence type="ECO:0000313" key="3">
    <source>
        <dbReference type="Proteomes" id="UP000821866"/>
    </source>
</evidence>
<feature type="compositionally biased region" description="Low complexity" evidence="1">
    <location>
        <begin position="62"/>
        <end position="72"/>
    </location>
</feature>
<evidence type="ECO:0000313" key="2">
    <source>
        <dbReference type="EMBL" id="KAH8041151.1"/>
    </source>
</evidence>
<evidence type="ECO:0000256" key="1">
    <source>
        <dbReference type="SAM" id="MobiDB-lite"/>
    </source>
</evidence>
<dbReference type="AlphaFoldDB" id="A0A9J6F3S7"/>
<dbReference type="EMBL" id="JABSTU010000001">
    <property type="protein sequence ID" value="KAH8041151.1"/>
    <property type="molecule type" value="Genomic_DNA"/>
</dbReference>
<name>A0A9J6F3S7_RHIMP</name>
<reference evidence="2" key="2">
    <citation type="submission" date="2021-09" db="EMBL/GenBank/DDBJ databases">
        <authorList>
            <person name="Jia N."/>
            <person name="Wang J."/>
            <person name="Shi W."/>
            <person name="Du L."/>
            <person name="Sun Y."/>
            <person name="Zhan W."/>
            <person name="Jiang J."/>
            <person name="Wang Q."/>
            <person name="Zhang B."/>
            <person name="Ji P."/>
            <person name="Sakyi L.B."/>
            <person name="Cui X."/>
            <person name="Yuan T."/>
            <person name="Jiang B."/>
            <person name="Yang W."/>
            <person name="Lam T.T.-Y."/>
            <person name="Chang Q."/>
            <person name="Ding S."/>
            <person name="Wang X."/>
            <person name="Zhu J."/>
            <person name="Ruan X."/>
            <person name="Zhao L."/>
            <person name="Wei J."/>
            <person name="Que T."/>
            <person name="Du C."/>
            <person name="Cheng J."/>
            <person name="Dai P."/>
            <person name="Han X."/>
            <person name="Huang E."/>
            <person name="Gao Y."/>
            <person name="Liu J."/>
            <person name="Shao H."/>
            <person name="Ye R."/>
            <person name="Li L."/>
            <person name="Wei W."/>
            <person name="Wang X."/>
            <person name="Wang C."/>
            <person name="Huo Q."/>
            <person name="Li W."/>
            <person name="Guo W."/>
            <person name="Chen H."/>
            <person name="Chen S."/>
            <person name="Zhou L."/>
            <person name="Zhou L."/>
            <person name="Ni X."/>
            <person name="Tian J."/>
            <person name="Zhou Y."/>
            <person name="Sheng Y."/>
            <person name="Liu T."/>
            <person name="Pan Y."/>
            <person name="Xia L."/>
            <person name="Li J."/>
            <person name="Zhao F."/>
            <person name="Cao W."/>
        </authorList>
    </citation>
    <scope>NUCLEOTIDE SEQUENCE</scope>
    <source>
        <strain evidence="2">Rmic-2018</strain>
        <tissue evidence="2">Larvae</tissue>
    </source>
</reference>
<feature type="region of interest" description="Disordered" evidence="1">
    <location>
        <begin position="1"/>
        <end position="72"/>
    </location>
</feature>
<reference evidence="2" key="1">
    <citation type="journal article" date="2020" name="Cell">
        <title>Large-Scale Comparative Analyses of Tick Genomes Elucidate Their Genetic Diversity and Vector Capacities.</title>
        <authorList>
            <consortium name="Tick Genome and Microbiome Consortium (TIGMIC)"/>
            <person name="Jia N."/>
            <person name="Wang J."/>
            <person name="Shi W."/>
            <person name="Du L."/>
            <person name="Sun Y."/>
            <person name="Zhan W."/>
            <person name="Jiang J.F."/>
            <person name="Wang Q."/>
            <person name="Zhang B."/>
            <person name="Ji P."/>
            <person name="Bell-Sakyi L."/>
            <person name="Cui X.M."/>
            <person name="Yuan T.T."/>
            <person name="Jiang B.G."/>
            <person name="Yang W.F."/>
            <person name="Lam T.T."/>
            <person name="Chang Q.C."/>
            <person name="Ding S.J."/>
            <person name="Wang X.J."/>
            <person name="Zhu J.G."/>
            <person name="Ruan X.D."/>
            <person name="Zhao L."/>
            <person name="Wei J.T."/>
            <person name="Ye R.Z."/>
            <person name="Que T.C."/>
            <person name="Du C.H."/>
            <person name="Zhou Y.H."/>
            <person name="Cheng J.X."/>
            <person name="Dai P.F."/>
            <person name="Guo W.B."/>
            <person name="Han X.H."/>
            <person name="Huang E.J."/>
            <person name="Li L.F."/>
            <person name="Wei W."/>
            <person name="Gao Y.C."/>
            <person name="Liu J.Z."/>
            <person name="Shao H.Z."/>
            <person name="Wang X."/>
            <person name="Wang C.C."/>
            <person name="Yang T.C."/>
            <person name="Huo Q.B."/>
            <person name="Li W."/>
            <person name="Chen H.Y."/>
            <person name="Chen S.E."/>
            <person name="Zhou L.G."/>
            <person name="Ni X.B."/>
            <person name="Tian J.H."/>
            <person name="Sheng Y."/>
            <person name="Liu T."/>
            <person name="Pan Y.S."/>
            <person name="Xia L.Y."/>
            <person name="Li J."/>
            <person name="Zhao F."/>
            <person name="Cao W.C."/>
        </authorList>
    </citation>
    <scope>NUCLEOTIDE SEQUENCE</scope>
    <source>
        <strain evidence="2">Rmic-2018</strain>
    </source>
</reference>
<protein>
    <submittedName>
        <fullName evidence="2">Uncharacterized protein</fullName>
    </submittedName>
</protein>
<sequence>MKKRRGPVHCGKGSGGAGKSRRRVGNGVFAAGRLQRRRWRGKHSRTHTHRINATRRRREPRPSAALASAPARPRLHPGSSIVIAGGRRHFVRVLLSLSLSLSHPLIHSPPSRAAVSRELLTVVAVELERRFRKRGSSRGDLFGKQSVTLITLFTADESAVEALLAAGCRTSRFFSPLQSRQMNVAVSRFRARQLSLAKFPRSAGSARCRAMCPDEDETG</sequence>
<accession>A0A9J6F3S7</accession>
<organism evidence="2 3">
    <name type="scientific">Rhipicephalus microplus</name>
    <name type="common">Cattle tick</name>
    <name type="synonym">Boophilus microplus</name>
    <dbReference type="NCBI Taxonomy" id="6941"/>
    <lineage>
        <taxon>Eukaryota</taxon>
        <taxon>Metazoa</taxon>
        <taxon>Ecdysozoa</taxon>
        <taxon>Arthropoda</taxon>
        <taxon>Chelicerata</taxon>
        <taxon>Arachnida</taxon>
        <taxon>Acari</taxon>
        <taxon>Parasitiformes</taxon>
        <taxon>Ixodida</taxon>
        <taxon>Ixodoidea</taxon>
        <taxon>Ixodidae</taxon>
        <taxon>Rhipicephalinae</taxon>
        <taxon>Rhipicephalus</taxon>
        <taxon>Boophilus</taxon>
    </lineage>
</organism>
<comment type="caution">
    <text evidence="2">The sequence shown here is derived from an EMBL/GenBank/DDBJ whole genome shotgun (WGS) entry which is preliminary data.</text>
</comment>